<accession>A0A6B3C8Z9</accession>
<name>A0A6B3C8Z9_9ACTN</name>
<protein>
    <submittedName>
        <fullName evidence="1">Phosphatase</fullName>
    </submittedName>
</protein>
<proteinExistence type="predicted"/>
<evidence type="ECO:0000313" key="1">
    <source>
        <dbReference type="EMBL" id="NEC92914.1"/>
    </source>
</evidence>
<dbReference type="EMBL" id="JAAGLU010000311">
    <property type="protein sequence ID" value="NEC92914.1"/>
    <property type="molecule type" value="Genomic_DNA"/>
</dbReference>
<feature type="non-terminal residue" evidence="1">
    <location>
        <position position="68"/>
    </location>
</feature>
<comment type="caution">
    <text evidence="1">The sequence shown here is derived from an EMBL/GenBank/DDBJ whole genome shotgun (WGS) entry which is preliminary data.</text>
</comment>
<organism evidence="1">
    <name type="scientific">Streptomyces sp. SID12501</name>
    <dbReference type="NCBI Taxonomy" id="2706042"/>
    <lineage>
        <taxon>Bacteria</taxon>
        <taxon>Bacillati</taxon>
        <taxon>Actinomycetota</taxon>
        <taxon>Actinomycetes</taxon>
        <taxon>Kitasatosporales</taxon>
        <taxon>Streptomycetaceae</taxon>
        <taxon>Streptomyces</taxon>
    </lineage>
</organism>
<reference evidence="1" key="1">
    <citation type="submission" date="2020-01" db="EMBL/GenBank/DDBJ databases">
        <title>Insect and environment-associated Actinomycetes.</title>
        <authorList>
            <person name="Currrie C."/>
            <person name="Chevrette M."/>
            <person name="Carlson C."/>
            <person name="Stubbendieck R."/>
            <person name="Wendt-Pienkowski E."/>
        </authorList>
    </citation>
    <scope>NUCLEOTIDE SEQUENCE</scope>
    <source>
        <strain evidence="1">SID12501</strain>
    </source>
</reference>
<dbReference type="AlphaFoldDB" id="A0A6B3C8Z9"/>
<sequence>MPSAARELLTTHVRASEVTLLLADYGLDVLQPVTHLPHTGTQVPVRDGAPAGRAFATQTPVLEVTGDP</sequence>
<gene>
    <name evidence="1" type="ORF">G3I71_45935</name>
</gene>